<name>A0A8B5J131_ECOLX</name>
<sequence length="79" mass="9453">MPDATLKRLIMPTQRWHICLRRILHKTTRTLLRLPSGRPFFFAFHSSINFHIVVFVIVISTFKNKSFHYILKSKTNDRI</sequence>
<dbReference type="Proteomes" id="UP000532204">
    <property type="component" value="Unassembled WGS sequence"/>
</dbReference>
<protein>
    <submittedName>
        <fullName evidence="1">Uncharacterized protein</fullName>
    </submittedName>
</protein>
<gene>
    <name evidence="1" type="ORF">E6D34_10540</name>
</gene>
<reference evidence="1 2" key="1">
    <citation type="submission" date="2019-05" db="EMBL/GenBank/DDBJ databases">
        <authorList>
            <consortium name="NARMS: The National Antimicrobial Resistance Monitoring System"/>
        </authorList>
    </citation>
    <scope>NUCLEOTIDE SEQUENCE [LARGE SCALE GENOMIC DNA]</scope>
    <source>
        <strain evidence="1 2">CVM N18EC122</strain>
    </source>
</reference>
<evidence type="ECO:0000313" key="1">
    <source>
        <dbReference type="EMBL" id="EFC9749702.1"/>
    </source>
</evidence>
<organism evidence="1 2">
    <name type="scientific">Escherichia coli</name>
    <dbReference type="NCBI Taxonomy" id="562"/>
    <lineage>
        <taxon>Bacteria</taxon>
        <taxon>Pseudomonadati</taxon>
        <taxon>Pseudomonadota</taxon>
        <taxon>Gammaproteobacteria</taxon>
        <taxon>Enterobacterales</taxon>
        <taxon>Enterobacteriaceae</taxon>
        <taxon>Escherichia</taxon>
    </lineage>
</organism>
<comment type="caution">
    <text evidence="1">The sequence shown here is derived from an EMBL/GenBank/DDBJ whole genome shotgun (WGS) entry which is preliminary data.</text>
</comment>
<evidence type="ECO:0000313" key="2">
    <source>
        <dbReference type="Proteomes" id="UP000532204"/>
    </source>
</evidence>
<dbReference type="AlphaFoldDB" id="A0A8B5J131"/>
<dbReference type="EMBL" id="AASEBA010000016">
    <property type="protein sequence ID" value="EFC9749702.1"/>
    <property type="molecule type" value="Genomic_DNA"/>
</dbReference>
<proteinExistence type="predicted"/>
<accession>A0A8B5J131</accession>